<evidence type="ECO:0000313" key="1">
    <source>
        <dbReference type="EMBL" id="MBD8506852.1"/>
    </source>
</evidence>
<protein>
    <submittedName>
        <fullName evidence="1">Uncharacterized protein</fullName>
    </submittedName>
</protein>
<name>A0A927JDX0_9ACTN</name>
<reference evidence="1" key="1">
    <citation type="submission" date="2020-09" db="EMBL/GenBank/DDBJ databases">
        <title>Hoyosella lacisalsi sp. nov., a halotolerant actinobacterium isolated from soil of Lake Gudzhirganskoe.</title>
        <authorList>
            <person name="Yang Q."/>
            <person name="Guo P.Y."/>
            <person name="Liu S.W."/>
            <person name="Li F.N."/>
            <person name="Sun C.H."/>
        </authorList>
    </citation>
    <scope>NUCLEOTIDE SEQUENCE</scope>
    <source>
        <strain evidence="1">G463</strain>
    </source>
</reference>
<proteinExistence type="predicted"/>
<keyword evidence="2" id="KW-1185">Reference proteome</keyword>
<comment type="caution">
    <text evidence="1">The sequence shown here is derived from an EMBL/GenBank/DDBJ whole genome shotgun (WGS) entry which is preliminary data.</text>
</comment>
<dbReference type="Proteomes" id="UP000642993">
    <property type="component" value="Unassembled WGS sequence"/>
</dbReference>
<sequence>MFPRRLIAAVLGGCVNDLAGTPAEDVAELSERLAHYRLDDARVNHRTEASWLRQIAQPCPLMLRGLVPEDEGCLLRPRR</sequence>
<gene>
    <name evidence="1" type="ORF">HT102_10165</name>
</gene>
<evidence type="ECO:0000313" key="2">
    <source>
        <dbReference type="Proteomes" id="UP000642993"/>
    </source>
</evidence>
<dbReference type="EMBL" id="JACYWE010000005">
    <property type="protein sequence ID" value="MBD8506852.1"/>
    <property type="molecule type" value="Genomic_DNA"/>
</dbReference>
<dbReference type="AlphaFoldDB" id="A0A927JDX0"/>
<organism evidence="1 2">
    <name type="scientific">Lolliginicoccus lacisalsi</name>
    <dbReference type="NCBI Taxonomy" id="2742202"/>
    <lineage>
        <taxon>Bacteria</taxon>
        <taxon>Bacillati</taxon>
        <taxon>Actinomycetota</taxon>
        <taxon>Actinomycetes</taxon>
        <taxon>Mycobacteriales</taxon>
        <taxon>Hoyosellaceae</taxon>
        <taxon>Lolliginicoccus</taxon>
    </lineage>
</organism>
<accession>A0A927JDX0</accession>